<gene>
    <name evidence="9" type="ORF">psyc5s11_42580</name>
</gene>
<accession>A0ABM7T887</accession>
<evidence type="ECO:0000259" key="8">
    <source>
        <dbReference type="PROSITE" id="PS52029"/>
    </source>
</evidence>
<dbReference type="RefSeq" id="WP_224034466.1">
    <property type="nucleotide sequence ID" value="NZ_AP024849.1"/>
</dbReference>
<evidence type="ECO:0000256" key="7">
    <source>
        <dbReference type="SAM" id="Phobius"/>
    </source>
</evidence>
<evidence type="ECO:0000256" key="4">
    <source>
        <dbReference type="ARBA" id="ARBA00022984"/>
    </source>
</evidence>
<feature type="active site" description="Proton donor/acceptor" evidence="6">
    <location>
        <position position="418"/>
    </location>
</feature>
<feature type="transmembrane region" description="Helical" evidence="7">
    <location>
        <begin position="15"/>
        <end position="37"/>
    </location>
</feature>
<dbReference type="Gene3D" id="3.10.20.800">
    <property type="match status" value="1"/>
</dbReference>
<evidence type="ECO:0000313" key="10">
    <source>
        <dbReference type="Proteomes" id="UP000824633"/>
    </source>
</evidence>
<dbReference type="SUPFAM" id="SSF141523">
    <property type="entry name" value="L,D-transpeptidase catalytic domain-like"/>
    <property type="match status" value="1"/>
</dbReference>
<dbReference type="Pfam" id="PF12229">
    <property type="entry name" value="PG_binding_4"/>
    <property type="match status" value="2"/>
</dbReference>
<sequence>MRRKRRDKNSKSSKVVPGIMISLCALIIIYLGMTIYFKNNFYFGSTINGINIAGKTVEEVEKELSSQIDTYSLELEERGDIKEQIKAIDIGLKYDGNKIKELKDEQNTNSWVPGLFKKKDPVMSKVVTYDEELLNKSFDKLSCFDSSNKIEPKNASFNYTDDGYEIVDEVKGNIINKDALHDSIVDAIINSKSKINLETENCYKEPQYNSKSQEVIDTKDLLDKYTDLKITYSLGNDTEVVDGSKIHNWLHVNDKMEVTFDEEKISNYVYKISSMFNTFEDTRGFVTTTKKTIKVSGGNYGWIVDKSKEVKDLIQTIKNGQSITKEPIYSQKAMSRDKNDIGNTYVEINLTKQHLWFYKNGALVVEGDFVSGNASTNTLTPAGTYILNYKEKNATLKGEDYSSPVEFWMPFNGNIGIHDASWRTEFGKNIYMTNGSHGCINSPYELASTIFKNIDAGTPIVCFYE</sequence>
<keyword evidence="4 6" id="KW-0573">Peptidoglycan synthesis</keyword>
<dbReference type="EMBL" id="AP024849">
    <property type="protein sequence ID" value="BCZ48191.1"/>
    <property type="molecule type" value="Genomic_DNA"/>
</dbReference>
<dbReference type="PANTHER" id="PTHR30582">
    <property type="entry name" value="L,D-TRANSPEPTIDASE"/>
    <property type="match status" value="1"/>
</dbReference>
<feature type="active site" description="Nucleophile" evidence="6">
    <location>
        <position position="439"/>
    </location>
</feature>
<evidence type="ECO:0000313" key="9">
    <source>
        <dbReference type="EMBL" id="BCZ48191.1"/>
    </source>
</evidence>
<dbReference type="InterPro" id="IPR038063">
    <property type="entry name" value="Transpep_catalytic_dom"/>
</dbReference>
<dbReference type="SUPFAM" id="SSF143985">
    <property type="entry name" value="L,D-transpeptidase pre-catalytic domain-like"/>
    <property type="match status" value="1"/>
</dbReference>
<evidence type="ECO:0000256" key="3">
    <source>
        <dbReference type="ARBA" id="ARBA00022960"/>
    </source>
</evidence>
<dbReference type="PANTHER" id="PTHR30582:SF33">
    <property type="entry name" value="EXPORTED PROTEIN"/>
    <property type="match status" value="1"/>
</dbReference>
<dbReference type="Proteomes" id="UP000824633">
    <property type="component" value="Chromosome"/>
</dbReference>
<organism evidence="9 10">
    <name type="scientific">Clostridium gelidum</name>
    <dbReference type="NCBI Taxonomy" id="704125"/>
    <lineage>
        <taxon>Bacteria</taxon>
        <taxon>Bacillati</taxon>
        <taxon>Bacillota</taxon>
        <taxon>Clostridia</taxon>
        <taxon>Eubacteriales</taxon>
        <taxon>Clostridiaceae</taxon>
        <taxon>Clostridium</taxon>
    </lineage>
</organism>
<dbReference type="Pfam" id="PF03734">
    <property type="entry name" value="YkuD"/>
    <property type="match status" value="1"/>
</dbReference>
<dbReference type="InterPro" id="IPR050979">
    <property type="entry name" value="LD-transpeptidase"/>
</dbReference>
<keyword evidence="7" id="KW-0472">Membrane</keyword>
<dbReference type="PROSITE" id="PS52029">
    <property type="entry name" value="LD_TPASE"/>
    <property type="match status" value="1"/>
</dbReference>
<evidence type="ECO:0000256" key="6">
    <source>
        <dbReference type="PROSITE-ProRule" id="PRU01373"/>
    </source>
</evidence>
<keyword evidence="2" id="KW-0808">Transferase</keyword>
<keyword evidence="10" id="KW-1185">Reference proteome</keyword>
<keyword evidence="3 6" id="KW-0133">Cell shape</keyword>
<dbReference type="InterPro" id="IPR038054">
    <property type="entry name" value="LD_TPept-like_central_sf"/>
</dbReference>
<proteinExistence type="predicted"/>
<keyword evidence="7" id="KW-1133">Transmembrane helix</keyword>
<reference evidence="10" key="1">
    <citation type="submission" date="2021-07" db="EMBL/GenBank/DDBJ databases">
        <title>Complete genome sequencing of a Clostridium isolate.</title>
        <authorList>
            <person name="Ueki A."/>
            <person name="Tonouchi A."/>
        </authorList>
    </citation>
    <scope>NUCLEOTIDE SEQUENCE [LARGE SCALE GENOMIC DNA]</scope>
    <source>
        <strain evidence="10">C5S11</strain>
    </source>
</reference>
<dbReference type="Gene3D" id="2.40.440.10">
    <property type="entry name" value="L,D-transpeptidase catalytic domain-like"/>
    <property type="match status" value="1"/>
</dbReference>
<keyword evidence="7" id="KW-0812">Transmembrane</keyword>
<dbReference type="InterPro" id="IPR005490">
    <property type="entry name" value="LD_TPept_cat_dom"/>
</dbReference>
<evidence type="ECO:0000256" key="2">
    <source>
        <dbReference type="ARBA" id="ARBA00022679"/>
    </source>
</evidence>
<keyword evidence="5 6" id="KW-0961">Cell wall biogenesis/degradation</keyword>
<name>A0ABM7T887_9CLOT</name>
<protein>
    <recommendedName>
        <fullName evidence="8">L,D-TPase catalytic domain-containing protein</fullName>
    </recommendedName>
</protein>
<dbReference type="InterPro" id="IPR022029">
    <property type="entry name" value="YoaR-like_PG-bd"/>
</dbReference>
<comment type="pathway">
    <text evidence="1 6">Cell wall biogenesis; peptidoglycan biosynthesis.</text>
</comment>
<evidence type="ECO:0000256" key="1">
    <source>
        <dbReference type="ARBA" id="ARBA00004752"/>
    </source>
</evidence>
<dbReference type="CDD" id="cd16913">
    <property type="entry name" value="YkuD_like"/>
    <property type="match status" value="1"/>
</dbReference>
<evidence type="ECO:0000256" key="5">
    <source>
        <dbReference type="ARBA" id="ARBA00023316"/>
    </source>
</evidence>
<feature type="domain" description="L,D-TPase catalytic" evidence="8">
    <location>
        <begin position="344"/>
        <end position="463"/>
    </location>
</feature>